<dbReference type="GO" id="GO:0008795">
    <property type="term" value="F:NAD+ synthase activity"/>
    <property type="evidence" value="ECO:0007669"/>
    <property type="project" value="UniProtKB-UniRule"/>
</dbReference>
<dbReference type="PANTHER" id="PTHR23090:SF7">
    <property type="entry name" value="NH(3)-DEPENDENT NAD(+) SYNTHETASE"/>
    <property type="match status" value="1"/>
</dbReference>
<dbReference type="GO" id="GO:0005524">
    <property type="term" value="F:ATP binding"/>
    <property type="evidence" value="ECO:0007669"/>
    <property type="project" value="UniProtKB-UniRule"/>
</dbReference>
<evidence type="ECO:0000256" key="2">
    <source>
        <dbReference type="ARBA" id="ARBA00022598"/>
    </source>
</evidence>
<feature type="binding site" evidence="8">
    <location>
        <position position="226"/>
    </location>
    <ligand>
        <name>ATP</name>
        <dbReference type="ChEBI" id="CHEBI:30616"/>
    </ligand>
</feature>
<dbReference type="Proteomes" id="UP001146469">
    <property type="component" value="Unassembled WGS sequence"/>
</dbReference>
<comment type="caution">
    <text evidence="13">The sequence shown here is derived from an EMBL/GenBank/DDBJ whole genome shotgun (WGS) entry which is preliminary data.</text>
</comment>
<feature type="region of interest" description="Disordered" evidence="11">
    <location>
        <begin position="1"/>
        <end position="24"/>
    </location>
</feature>
<dbReference type="InterPro" id="IPR022926">
    <property type="entry name" value="NH(3)-dep_NAD(+)_synth"/>
</dbReference>
<dbReference type="EC" id="6.3.1.5" evidence="8 10"/>
<keyword evidence="14" id="KW-1185">Reference proteome</keyword>
<evidence type="ECO:0000259" key="12">
    <source>
        <dbReference type="Pfam" id="PF02540"/>
    </source>
</evidence>
<evidence type="ECO:0000256" key="1">
    <source>
        <dbReference type="ARBA" id="ARBA00005859"/>
    </source>
</evidence>
<dbReference type="GO" id="GO:0004359">
    <property type="term" value="F:glutaminase activity"/>
    <property type="evidence" value="ECO:0007669"/>
    <property type="project" value="InterPro"/>
</dbReference>
<feature type="domain" description="NAD/GMP synthase" evidence="12">
    <location>
        <begin position="49"/>
        <end position="306"/>
    </location>
</feature>
<evidence type="ECO:0000256" key="4">
    <source>
        <dbReference type="ARBA" id="ARBA00022741"/>
    </source>
</evidence>
<feature type="binding site" evidence="8">
    <location>
        <position position="202"/>
    </location>
    <ligand>
        <name>Mg(2+)</name>
        <dbReference type="ChEBI" id="CHEBI:18420"/>
    </ligand>
</feature>
<evidence type="ECO:0000256" key="5">
    <source>
        <dbReference type="ARBA" id="ARBA00022840"/>
    </source>
</evidence>
<gene>
    <name evidence="8 13" type="primary">nadE</name>
    <name evidence="13" type="ORF">L8V00_05570</name>
</gene>
<proteinExistence type="inferred from homology"/>
<keyword evidence="6 8" id="KW-0460">Magnesium</keyword>
<dbReference type="EMBL" id="JAKMUT010000004">
    <property type="protein sequence ID" value="MCZ9289676.1"/>
    <property type="molecule type" value="Genomic_DNA"/>
</dbReference>
<feature type="binding site" evidence="8">
    <location>
        <position position="217"/>
    </location>
    <ligand>
        <name>deamido-NAD(+)</name>
        <dbReference type="ChEBI" id="CHEBI:58437"/>
        <note>ligand shared between two neighboring subunits</note>
    </ligand>
</feature>
<evidence type="ECO:0000256" key="3">
    <source>
        <dbReference type="ARBA" id="ARBA00022723"/>
    </source>
</evidence>
<dbReference type="PANTHER" id="PTHR23090">
    <property type="entry name" value="NH 3 /GLUTAMINE-DEPENDENT NAD + SYNTHETASE"/>
    <property type="match status" value="1"/>
</dbReference>
<dbReference type="InterPro" id="IPR014729">
    <property type="entry name" value="Rossmann-like_a/b/a_fold"/>
</dbReference>
<feature type="binding site" evidence="8">
    <location>
        <position position="248"/>
    </location>
    <ligand>
        <name>ATP</name>
        <dbReference type="ChEBI" id="CHEBI:30616"/>
    </ligand>
</feature>
<evidence type="ECO:0000256" key="10">
    <source>
        <dbReference type="RuleBase" id="RU003812"/>
    </source>
</evidence>
<evidence type="ECO:0000256" key="7">
    <source>
        <dbReference type="ARBA" id="ARBA00023027"/>
    </source>
</evidence>
<dbReference type="NCBIfam" id="TIGR00552">
    <property type="entry name" value="nadE"/>
    <property type="match status" value="1"/>
</dbReference>
<comment type="subunit">
    <text evidence="8">Homodimer.</text>
</comment>
<feature type="binding site" evidence="8">
    <location>
        <begin position="71"/>
        <end position="78"/>
    </location>
    <ligand>
        <name>ATP</name>
        <dbReference type="ChEBI" id="CHEBI:30616"/>
    </ligand>
</feature>
<comment type="catalytic activity">
    <reaction evidence="8 10">
        <text>deamido-NAD(+) + NH4(+) + ATP = AMP + diphosphate + NAD(+) + H(+)</text>
        <dbReference type="Rhea" id="RHEA:21188"/>
        <dbReference type="ChEBI" id="CHEBI:15378"/>
        <dbReference type="ChEBI" id="CHEBI:28938"/>
        <dbReference type="ChEBI" id="CHEBI:30616"/>
        <dbReference type="ChEBI" id="CHEBI:33019"/>
        <dbReference type="ChEBI" id="CHEBI:57540"/>
        <dbReference type="ChEBI" id="CHEBI:58437"/>
        <dbReference type="ChEBI" id="CHEBI:456215"/>
        <dbReference type="EC" id="6.3.1.5"/>
    </reaction>
</comment>
<evidence type="ECO:0000313" key="14">
    <source>
        <dbReference type="Proteomes" id="UP001146469"/>
    </source>
</evidence>
<keyword evidence="4 8" id="KW-0547">Nucleotide-binding</keyword>
<dbReference type="GO" id="GO:0005737">
    <property type="term" value="C:cytoplasm"/>
    <property type="evidence" value="ECO:0007669"/>
    <property type="project" value="InterPro"/>
</dbReference>
<feature type="binding site" description="in other chain" evidence="8">
    <location>
        <position position="210"/>
    </location>
    <ligand>
        <name>deamido-NAD(+)</name>
        <dbReference type="ChEBI" id="CHEBI:58437"/>
        <note>ligand shared between two neighboring subunits</note>
    </ligand>
</feature>
<evidence type="ECO:0000256" key="6">
    <source>
        <dbReference type="ARBA" id="ARBA00022842"/>
    </source>
</evidence>
<evidence type="ECO:0000256" key="11">
    <source>
        <dbReference type="SAM" id="MobiDB-lite"/>
    </source>
</evidence>
<keyword evidence="7 8" id="KW-0520">NAD</keyword>
<feature type="binding site" description="in other chain" evidence="8">
    <location>
        <begin position="301"/>
        <end position="302"/>
    </location>
    <ligand>
        <name>deamido-NAD(+)</name>
        <dbReference type="ChEBI" id="CHEBI:58437"/>
        <note>ligand shared between two neighboring subunits</note>
    </ligand>
</feature>
<feature type="binding site" evidence="8">
    <location>
        <position position="197"/>
    </location>
    <ligand>
        <name>ATP</name>
        <dbReference type="ChEBI" id="CHEBI:30616"/>
    </ligand>
</feature>
<feature type="binding site" evidence="8">
    <location>
        <position position="77"/>
    </location>
    <ligand>
        <name>Mg(2+)</name>
        <dbReference type="ChEBI" id="CHEBI:18420"/>
    </ligand>
</feature>
<dbReference type="GO" id="GO:0009435">
    <property type="term" value="P:NAD+ biosynthetic process"/>
    <property type="evidence" value="ECO:0007669"/>
    <property type="project" value="UniProtKB-UniRule"/>
</dbReference>
<comment type="function">
    <text evidence="8">Catalyzes the ATP-dependent amidation of deamido-NAD to form NAD. Uses ammonia as a nitrogen source.</text>
</comment>
<feature type="binding site" description="in other chain" evidence="8">
    <location>
        <position position="177"/>
    </location>
    <ligand>
        <name>deamido-NAD(+)</name>
        <dbReference type="ChEBI" id="CHEBI:58437"/>
        <note>ligand shared between two neighboring subunits</note>
    </ligand>
</feature>
<keyword evidence="2 8" id="KW-0436">Ligase</keyword>
<protein>
    <recommendedName>
        <fullName evidence="8 10">NH(3)-dependent NAD(+) synthetase</fullName>
        <ecNumber evidence="8 10">6.3.1.5</ecNumber>
    </recommendedName>
</protein>
<reference evidence="13" key="1">
    <citation type="submission" date="2022-02" db="EMBL/GenBank/DDBJ databases">
        <title>Corynebacterium sp. from urogenital microbiome.</title>
        <authorList>
            <person name="Cappelli E.A."/>
            <person name="Ribeiro T.G."/>
            <person name="Peixe L."/>
        </authorList>
    </citation>
    <scope>NUCLEOTIDE SEQUENCE</scope>
    <source>
        <strain evidence="13">C8Ua_174</strain>
    </source>
</reference>
<evidence type="ECO:0000256" key="9">
    <source>
        <dbReference type="RuleBase" id="RU003811"/>
    </source>
</evidence>
<keyword evidence="5 8" id="KW-0067">ATP-binding</keyword>
<feature type="compositionally biased region" description="Polar residues" evidence="11">
    <location>
        <begin position="1"/>
        <end position="21"/>
    </location>
</feature>
<dbReference type="NCBIfam" id="NF001979">
    <property type="entry name" value="PRK00768.1"/>
    <property type="match status" value="1"/>
</dbReference>
<dbReference type="InterPro" id="IPR003694">
    <property type="entry name" value="NAD_synthase"/>
</dbReference>
<dbReference type="SUPFAM" id="SSF52402">
    <property type="entry name" value="Adenine nucleotide alpha hydrolases-like"/>
    <property type="match status" value="1"/>
</dbReference>
<comment type="similarity">
    <text evidence="1 8 9">Belongs to the NAD synthetase family.</text>
</comment>
<evidence type="ECO:0000313" key="13">
    <source>
        <dbReference type="EMBL" id="MCZ9289676.1"/>
    </source>
</evidence>
<dbReference type="HAMAP" id="MF_00193">
    <property type="entry name" value="NadE_ammonia_dep"/>
    <property type="match status" value="1"/>
</dbReference>
<dbReference type="GO" id="GO:0003952">
    <property type="term" value="F:NAD+ synthase (glutamine-hydrolyzing) activity"/>
    <property type="evidence" value="ECO:0007669"/>
    <property type="project" value="InterPro"/>
</dbReference>
<sequence length="316" mass="34067">MSPSANQPNHTPDNPGSTSSAERPGARPLHAQIIAELGVRPTIDPAKEVERRVQFIADYMQATGVHALVLGISGGQDSTLAGRLCQLAVERLNQEGTQAQQTEQADTPQPYRFCAVRLPYGTQADEEDAQVALKFIAPSMGVTVNIKGATDESARAASEALGIAQVSDFNKGNIKARERMIAQYALAGELGALVVGTDHAAEAVTGFYTKHGDGAADLVPLAGLTKRQGAALLQHLGAPDSTWQKVPTADLEEDRPALPDEEALGVTYTQLDDYLESTNGAADIDPQVAEHIEKLWFRSRHKRHLPVTPHDEWWRS</sequence>
<name>A0A9X3LKK4_9CORY</name>
<accession>A0A9X3LKK4</accession>
<dbReference type="GO" id="GO:0046872">
    <property type="term" value="F:metal ion binding"/>
    <property type="evidence" value="ECO:0007669"/>
    <property type="project" value="UniProtKB-KW"/>
</dbReference>
<keyword evidence="3 8" id="KW-0479">Metal-binding</keyword>
<dbReference type="Gene3D" id="3.40.50.620">
    <property type="entry name" value="HUPs"/>
    <property type="match status" value="1"/>
</dbReference>
<organism evidence="13 14">
    <name type="scientific">Corynebacterium evansiae</name>
    <dbReference type="NCBI Taxonomy" id="2913499"/>
    <lineage>
        <taxon>Bacteria</taxon>
        <taxon>Bacillati</taxon>
        <taxon>Actinomycetota</taxon>
        <taxon>Actinomycetes</taxon>
        <taxon>Mycobacteriales</taxon>
        <taxon>Corynebacteriaceae</taxon>
        <taxon>Corynebacterium</taxon>
    </lineage>
</organism>
<comment type="pathway">
    <text evidence="8">Cofactor biosynthesis; NAD(+) biosynthesis; NAD(+) from deamido-NAD(+) (ammonia route): step 1/1.</text>
</comment>
<dbReference type="RefSeq" id="WP_080722703.1">
    <property type="nucleotide sequence ID" value="NZ_JAKMUT010000004.1"/>
</dbReference>
<evidence type="ECO:0000256" key="8">
    <source>
        <dbReference type="HAMAP-Rule" id="MF_00193"/>
    </source>
</evidence>
<dbReference type="CDD" id="cd00553">
    <property type="entry name" value="NAD_synthase"/>
    <property type="match status" value="1"/>
</dbReference>
<dbReference type="AlphaFoldDB" id="A0A9X3LKK4"/>
<dbReference type="Pfam" id="PF02540">
    <property type="entry name" value="NAD_synthase"/>
    <property type="match status" value="1"/>
</dbReference>
<dbReference type="InterPro" id="IPR022310">
    <property type="entry name" value="NAD/GMP_synthase"/>
</dbReference>